<reference evidence="4" key="4">
    <citation type="submission" date="2024-02" db="EMBL/GenBank/DDBJ databases">
        <title>Comparative genomics of Cryptococcus and Kwoniella reveals pathogenesis evolution and contrasting modes of karyotype evolution via chromosome fusion or intercentromeric recombination.</title>
        <authorList>
            <person name="Coelho M.A."/>
            <person name="David-Palma M."/>
            <person name="Shea T."/>
            <person name="Bowers K."/>
            <person name="McGinley-Smith S."/>
            <person name="Mohammad A.W."/>
            <person name="Gnirke A."/>
            <person name="Yurkov A.M."/>
            <person name="Nowrousian M."/>
            <person name="Sun S."/>
            <person name="Cuomo C.A."/>
            <person name="Heitman J."/>
        </authorList>
    </citation>
    <scope>NUCLEOTIDE SEQUENCE</scope>
    <source>
        <strain evidence="4">CBS 10737</strain>
    </source>
</reference>
<sequence length="343" mass="39044">MAFELQYRPGQERRGRQRIRTGTKFTLHPDSAFRPASVSTISSPPTLAQSDKTSMPSTLPITPLDPIDTSQIDSTSVTPSKLQERLLTTQFNQSQLRGPSHSLSPLLEDIKLTEHSPPLRSEGDPPPSNARSPAQYTTSLESQFVPLVLEEYLASGSLWDFWIAQHPIYGKVVLKIVYAAEPPGMDPNYDNFVDPFDVINHALKEDDNYMRTLKDLQGTIVPRYYGLWESEYTGPLHESLYLAMIMEYAGESLGPGYFEANKEWETKIYDAYKTLHLQGSLLQRDLNSSRLLYDKSLNSIRIVGFRYALPVDLKIDSDVFLLVWEAYYVRINCGHYQLEEVVR</sequence>
<evidence type="ECO:0000313" key="4">
    <source>
        <dbReference type="EMBL" id="WWC68565.1"/>
    </source>
</evidence>
<dbReference type="GeneID" id="30171214"/>
<dbReference type="GO" id="GO:0005524">
    <property type="term" value="F:ATP binding"/>
    <property type="evidence" value="ECO:0007669"/>
    <property type="project" value="InterPro"/>
</dbReference>
<dbReference type="InterPro" id="IPR000719">
    <property type="entry name" value="Prot_kinase_dom"/>
</dbReference>
<evidence type="ECO:0000313" key="3">
    <source>
        <dbReference type="EMBL" id="OCF50789.1"/>
    </source>
</evidence>
<organism evidence="3">
    <name type="scientific">Kwoniella pini CBS 10737</name>
    <dbReference type="NCBI Taxonomy" id="1296096"/>
    <lineage>
        <taxon>Eukaryota</taxon>
        <taxon>Fungi</taxon>
        <taxon>Dikarya</taxon>
        <taxon>Basidiomycota</taxon>
        <taxon>Agaricomycotina</taxon>
        <taxon>Tremellomycetes</taxon>
        <taxon>Tremellales</taxon>
        <taxon>Cryptococcaceae</taxon>
        <taxon>Kwoniella</taxon>
    </lineage>
</organism>
<feature type="compositionally biased region" description="Polar residues" evidence="1">
    <location>
        <begin position="68"/>
        <end position="79"/>
    </location>
</feature>
<dbReference type="SUPFAM" id="SSF56112">
    <property type="entry name" value="Protein kinase-like (PK-like)"/>
    <property type="match status" value="1"/>
</dbReference>
<dbReference type="PROSITE" id="PS50011">
    <property type="entry name" value="PROTEIN_KINASE_DOM"/>
    <property type="match status" value="1"/>
</dbReference>
<feature type="domain" description="Protein kinase" evidence="2">
    <location>
        <begin position="147"/>
        <end position="343"/>
    </location>
</feature>
<dbReference type="KEGG" id="kpin:30171214"/>
<dbReference type="InterPro" id="IPR011009">
    <property type="entry name" value="Kinase-like_dom_sf"/>
</dbReference>
<dbReference type="GO" id="GO:0004672">
    <property type="term" value="F:protein kinase activity"/>
    <property type="evidence" value="ECO:0007669"/>
    <property type="project" value="InterPro"/>
</dbReference>
<feature type="compositionally biased region" description="Polar residues" evidence="1">
    <location>
        <begin position="37"/>
        <end position="60"/>
    </location>
</feature>
<protein>
    <recommendedName>
        <fullName evidence="2">Protein kinase domain-containing protein</fullName>
    </recommendedName>
</protein>
<dbReference type="AlphaFoldDB" id="A0A1B9I5J2"/>
<feature type="region of interest" description="Disordered" evidence="1">
    <location>
        <begin position="1"/>
        <end position="79"/>
    </location>
</feature>
<accession>A0A1B9I5J2</accession>
<gene>
    <name evidence="3" type="ORF">I206_02845</name>
    <name evidence="4" type="ORF">I206_102494</name>
</gene>
<feature type="region of interest" description="Disordered" evidence="1">
    <location>
        <begin position="115"/>
        <end position="135"/>
    </location>
</feature>
<evidence type="ECO:0000313" key="5">
    <source>
        <dbReference type="Proteomes" id="UP000094020"/>
    </source>
</evidence>
<dbReference type="EMBL" id="KI894009">
    <property type="protein sequence ID" value="OCF50789.1"/>
    <property type="molecule type" value="Genomic_DNA"/>
</dbReference>
<dbReference type="EMBL" id="CP144521">
    <property type="protein sequence ID" value="WWC68565.1"/>
    <property type="molecule type" value="Genomic_DNA"/>
</dbReference>
<name>A0A1B9I5J2_9TREE</name>
<reference evidence="3" key="3">
    <citation type="submission" date="2016-07" db="EMBL/GenBank/DDBJ databases">
        <title>Evolution of pathogenesis and genome organization in the Tremellales.</title>
        <authorList>
            <person name="Cuomo C."/>
            <person name="Litvintseva A."/>
            <person name="Heitman J."/>
            <person name="Chen Y."/>
            <person name="Sun S."/>
            <person name="Springer D."/>
            <person name="Dromer F."/>
            <person name="Young S."/>
            <person name="Zeng Q."/>
            <person name="Chapman S."/>
            <person name="Gujja S."/>
            <person name="Saif S."/>
            <person name="Birren B."/>
        </authorList>
    </citation>
    <scope>NUCLEOTIDE SEQUENCE</scope>
    <source>
        <strain evidence="3">CBS 10737</strain>
    </source>
</reference>
<dbReference type="Proteomes" id="UP000094020">
    <property type="component" value="Chromosome 3"/>
</dbReference>
<evidence type="ECO:0000256" key="1">
    <source>
        <dbReference type="SAM" id="MobiDB-lite"/>
    </source>
</evidence>
<keyword evidence="5" id="KW-1185">Reference proteome</keyword>
<dbReference type="OrthoDB" id="2523749at2759"/>
<reference evidence="3" key="1">
    <citation type="submission" date="2013-07" db="EMBL/GenBank/DDBJ databases">
        <title>The Genome Sequence of Cryptococcus pinus CBS10737.</title>
        <authorList>
            <consortium name="The Broad Institute Genome Sequencing Platform"/>
            <person name="Cuomo C."/>
            <person name="Litvintseva A."/>
            <person name="Chen Y."/>
            <person name="Heitman J."/>
            <person name="Sun S."/>
            <person name="Springer D."/>
            <person name="Dromer F."/>
            <person name="Young S.K."/>
            <person name="Zeng Q."/>
            <person name="Gargeya S."/>
            <person name="Fitzgerald M."/>
            <person name="Abouelleil A."/>
            <person name="Alvarado L."/>
            <person name="Berlin A.M."/>
            <person name="Chapman S.B."/>
            <person name="Dewar J."/>
            <person name="Goldberg J."/>
            <person name="Griggs A."/>
            <person name="Gujja S."/>
            <person name="Hansen M."/>
            <person name="Howarth C."/>
            <person name="Imamovic A."/>
            <person name="Larimer J."/>
            <person name="McCowan C."/>
            <person name="Murphy C."/>
            <person name="Pearson M."/>
            <person name="Priest M."/>
            <person name="Roberts A."/>
            <person name="Saif S."/>
            <person name="Shea T."/>
            <person name="Sykes S."/>
            <person name="Wortman J."/>
            <person name="Nusbaum C."/>
            <person name="Birren B."/>
        </authorList>
    </citation>
    <scope>NUCLEOTIDE SEQUENCE [LARGE SCALE GENOMIC DNA]</scope>
    <source>
        <strain evidence="3">CBS 10737</strain>
    </source>
</reference>
<dbReference type="STRING" id="1296096.A0A1B9I5J2"/>
<proteinExistence type="predicted"/>
<reference evidence="4" key="2">
    <citation type="submission" date="2013-07" db="EMBL/GenBank/DDBJ databases">
        <authorList>
            <consortium name="The Broad Institute Genome Sequencing Platform"/>
            <person name="Cuomo C."/>
            <person name="Litvintseva A."/>
            <person name="Chen Y."/>
            <person name="Heitman J."/>
            <person name="Sun S."/>
            <person name="Springer D."/>
            <person name="Dromer F."/>
            <person name="Young S.K."/>
            <person name="Zeng Q."/>
            <person name="Gargeya S."/>
            <person name="Fitzgerald M."/>
            <person name="Abouelleil A."/>
            <person name="Alvarado L."/>
            <person name="Berlin A.M."/>
            <person name="Chapman S.B."/>
            <person name="Dewar J."/>
            <person name="Goldberg J."/>
            <person name="Griggs A."/>
            <person name="Gujja S."/>
            <person name="Hansen M."/>
            <person name="Howarth C."/>
            <person name="Imamovic A."/>
            <person name="Larimer J."/>
            <person name="McCowan C."/>
            <person name="Murphy C."/>
            <person name="Pearson M."/>
            <person name="Priest M."/>
            <person name="Roberts A."/>
            <person name="Saif S."/>
            <person name="Shea T."/>
            <person name="Sykes S."/>
            <person name="Wortman J."/>
            <person name="Nusbaum C."/>
            <person name="Birren B."/>
        </authorList>
    </citation>
    <scope>NUCLEOTIDE SEQUENCE</scope>
    <source>
        <strain evidence="4">CBS 10737</strain>
    </source>
</reference>
<evidence type="ECO:0000259" key="2">
    <source>
        <dbReference type="PROSITE" id="PS50011"/>
    </source>
</evidence>
<dbReference type="RefSeq" id="XP_019012008.1">
    <property type="nucleotide sequence ID" value="XM_019154605.1"/>
</dbReference>